<dbReference type="Proteomes" id="UP000007517">
    <property type="component" value="Chromosome"/>
</dbReference>
<evidence type="ECO:0000256" key="1">
    <source>
        <dbReference type="SAM" id="MobiDB-lite"/>
    </source>
</evidence>
<dbReference type="SUPFAM" id="SSF82153">
    <property type="entry name" value="FAS1 domain"/>
    <property type="match status" value="1"/>
</dbReference>
<dbReference type="PANTHER" id="PTHR10900">
    <property type="entry name" value="PERIOSTIN-RELATED"/>
    <property type="match status" value="1"/>
</dbReference>
<dbReference type="eggNOG" id="COG2335">
    <property type="taxonomic scope" value="Bacteria"/>
</dbReference>
<keyword evidence="4" id="KW-1185">Reference proteome</keyword>
<feature type="compositionally biased region" description="Low complexity" evidence="1">
    <location>
        <begin position="76"/>
        <end position="94"/>
    </location>
</feature>
<dbReference type="OrthoDB" id="9800666at2"/>
<evidence type="ECO:0000313" key="4">
    <source>
        <dbReference type="Proteomes" id="UP000007517"/>
    </source>
</evidence>
<dbReference type="GO" id="GO:0005615">
    <property type="term" value="C:extracellular space"/>
    <property type="evidence" value="ECO:0007669"/>
    <property type="project" value="TreeGrafter"/>
</dbReference>
<dbReference type="SMART" id="SM00554">
    <property type="entry name" value="FAS1"/>
    <property type="match status" value="1"/>
</dbReference>
<dbReference type="HOGENOM" id="CLU_031281_3_1_11"/>
<dbReference type="EMBL" id="FO117623">
    <property type="protein sequence ID" value="CCG05465.1"/>
    <property type="molecule type" value="Genomic_DNA"/>
</dbReference>
<dbReference type="PROSITE" id="PS50213">
    <property type="entry name" value="FAS1"/>
    <property type="match status" value="1"/>
</dbReference>
<evidence type="ECO:0000313" key="3">
    <source>
        <dbReference type="EMBL" id="CCG05465.1"/>
    </source>
</evidence>
<feature type="region of interest" description="Disordered" evidence="1">
    <location>
        <begin position="70"/>
        <end position="114"/>
    </location>
</feature>
<sequence length="267" mass="26918">MDADLGRQWMLPYDVAPGRSRSRRTIPTDRDTVLALDPTGAPPIMNRIRTRGVLLTAVSALAITLSACGSDDAAETPAADTSTGTSAPSASPVPETSAMPVSEGPFGEGCAAVPTEGAGSFEGMSTAPVATAAGNNPALSTLVRAVQAANLVDTLNTTPDITVLAPADPAFAAVPADALNALLADTPALTTVLTHHVIPGRLAPDELAGTHPTLNDDQVTIAGSGEDFSIAADGTVVGMEASVICGNVQTANATVYIIDQVLEPAGR</sequence>
<accession>H6RRI3</accession>
<dbReference type="RefSeq" id="WP_014378332.1">
    <property type="nucleotide sequence ID" value="NC_016943.1"/>
</dbReference>
<dbReference type="AlphaFoldDB" id="H6RRI3"/>
<reference evidence="4" key="2">
    <citation type="submission" date="2012-02" db="EMBL/GenBank/DDBJ databases">
        <title>Complete genome sequence of Blastococcus saxobsidens strain DD2.</title>
        <authorList>
            <person name="Genoscope."/>
        </authorList>
    </citation>
    <scope>NUCLEOTIDE SEQUENCE [LARGE SCALE GENOMIC DNA]</scope>
    <source>
        <strain evidence="4">DD2</strain>
    </source>
</reference>
<dbReference type="InterPro" id="IPR000782">
    <property type="entry name" value="FAS1_domain"/>
</dbReference>
<gene>
    <name evidence="3" type="ordered locus">BLASA_4669</name>
</gene>
<evidence type="ECO:0000259" key="2">
    <source>
        <dbReference type="PROSITE" id="PS50213"/>
    </source>
</evidence>
<reference evidence="3 4" key="1">
    <citation type="journal article" date="2012" name="J. Bacteriol.">
        <title>Genome Sequence of Blastococcus saxobsidens DD2, a Stone-Inhabiting Bacterium.</title>
        <authorList>
            <person name="Chouaia B."/>
            <person name="Crotti E."/>
            <person name="Brusetti L."/>
            <person name="Daffonchio D."/>
            <person name="Essoussi I."/>
            <person name="Nouioui I."/>
            <person name="Sbissi I."/>
            <person name="Ghodhbane-Gtari F."/>
            <person name="Gtari M."/>
            <person name="Vacherie B."/>
            <person name="Barbe V."/>
            <person name="Medigue C."/>
            <person name="Gury J."/>
            <person name="Pujic P."/>
            <person name="Normand P."/>
        </authorList>
    </citation>
    <scope>NUCLEOTIDE SEQUENCE [LARGE SCALE GENOMIC DNA]</scope>
    <source>
        <strain evidence="3 4">DD2</strain>
    </source>
</reference>
<protein>
    <submittedName>
        <fullName evidence="3">Secreted/surface protein with fasciclin-like repeats</fullName>
    </submittedName>
</protein>
<dbReference type="KEGG" id="bsd:BLASA_4669"/>
<organism evidence="3 4">
    <name type="scientific">Blastococcus saxobsidens (strain DD2)</name>
    <dbReference type="NCBI Taxonomy" id="1146883"/>
    <lineage>
        <taxon>Bacteria</taxon>
        <taxon>Bacillati</taxon>
        <taxon>Actinomycetota</taxon>
        <taxon>Actinomycetes</taxon>
        <taxon>Geodermatophilales</taxon>
        <taxon>Geodermatophilaceae</taxon>
        <taxon>Blastococcus</taxon>
    </lineage>
</organism>
<dbReference type="Pfam" id="PF02469">
    <property type="entry name" value="Fasciclin"/>
    <property type="match status" value="1"/>
</dbReference>
<proteinExistence type="predicted"/>
<dbReference type="Gene3D" id="2.30.180.10">
    <property type="entry name" value="FAS1 domain"/>
    <property type="match status" value="1"/>
</dbReference>
<dbReference type="InterPro" id="IPR050904">
    <property type="entry name" value="Adhesion/Biosynth-related"/>
</dbReference>
<dbReference type="InterPro" id="IPR036378">
    <property type="entry name" value="FAS1_dom_sf"/>
</dbReference>
<feature type="domain" description="FAS1" evidence="2">
    <location>
        <begin position="126"/>
        <end position="262"/>
    </location>
</feature>
<name>H6RRI3_BLASD</name>
<dbReference type="PANTHER" id="PTHR10900:SF77">
    <property type="entry name" value="FI19380P1"/>
    <property type="match status" value="1"/>
</dbReference>
<dbReference type="STRING" id="1146883.BLASA_4669"/>